<dbReference type="Proteomes" id="UP000887579">
    <property type="component" value="Unplaced"/>
</dbReference>
<organism evidence="1 2">
    <name type="scientific">Panagrolaimus sp. ES5</name>
    <dbReference type="NCBI Taxonomy" id="591445"/>
    <lineage>
        <taxon>Eukaryota</taxon>
        <taxon>Metazoa</taxon>
        <taxon>Ecdysozoa</taxon>
        <taxon>Nematoda</taxon>
        <taxon>Chromadorea</taxon>
        <taxon>Rhabditida</taxon>
        <taxon>Tylenchina</taxon>
        <taxon>Panagrolaimomorpha</taxon>
        <taxon>Panagrolaimoidea</taxon>
        <taxon>Panagrolaimidae</taxon>
        <taxon>Panagrolaimus</taxon>
    </lineage>
</organism>
<protein>
    <submittedName>
        <fullName evidence="2">RING-type domain-containing protein</fullName>
    </submittedName>
</protein>
<sequence length="377" mass="43415">MIARLRLRFQSKSRESVSPPVSPGFGKALNFQCIICFETYPSQEGFIVCKPFEAAVTSPREPHKLCIDCIRGHCHAAVDDMALAPGGIGLRCPDPNCKNVLHFADFKFYLGPEDHERLAKRMQHESVTSASLSDLVTCSSCSLQSCVDDVYYFFTCQCGRVQCRNCPRAYDEKHEGKICEELDEEEKESDKMESKLSDIVVRVCHRCNVQYVKQDGCNKMTCRCGATACYICREKDIHYDHFCDCETRQIHGKCRKCLKSCRLFENAEELDEQRMKQIQHGIEQVESHYETIPIPLAIPGRRMEEQKEGYYEILVDELCSKLALIESIDEIEREALTRLKYANRQELNQIQQRCQAFRSKADERVDEIKTILRSLET</sequence>
<accession>A0AC34G2K0</accession>
<reference evidence="2" key="1">
    <citation type="submission" date="2022-11" db="UniProtKB">
        <authorList>
            <consortium name="WormBaseParasite"/>
        </authorList>
    </citation>
    <scope>IDENTIFICATION</scope>
</reference>
<proteinExistence type="predicted"/>
<dbReference type="WBParaSite" id="ES5_v2.g23697.t1">
    <property type="protein sequence ID" value="ES5_v2.g23697.t1"/>
    <property type="gene ID" value="ES5_v2.g23697"/>
</dbReference>
<evidence type="ECO:0000313" key="2">
    <source>
        <dbReference type="WBParaSite" id="ES5_v2.g23697.t1"/>
    </source>
</evidence>
<evidence type="ECO:0000313" key="1">
    <source>
        <dbReference type="Proteomes" id="UP000887579"/>
    </source>
</evidence>
<name>A0AC34G2K0_9BILA</name>